<comment type="caution">
    <text evidence="3">The sequence shown here is derived from an EMBL/GenBank/DDBJ whole genome shotgun (WGS) entry which is preliminary data.</text>
</comment>
<dbReference type="AlphaFoldDB" id="A0A3N1P0D1"/>
<dbReference type="Proteomes" id="UP000273643">
    <property type="component" value="Unassembled WGS sequence"/>
</dbReference>
<dbReference type="PRINTS" id="PR00080">
    <property type="entry name" value="SDRFAMILY"/>
</dbReference>
<sequence>MSNPPPTNDATAIPLEQSRVALVTGAAQGIGRGIAQSLLQRNWRVVLFDIDEAAGQQCLDQLPEGRAATFIAGDVANEADVRRCIEHTLEWGGRLDALVNNAGLADPHSGPLETLALEDWQRRLDVNLTGPFLMAKHAVQALRASEGAIINIASTRAWQSEPQCESYAASKGGIVALTHALAMSLGPQVRVNSISPGWIDVRALQADAPDDLKPLPPSAHAQHPAGRVGKAEDIGSLLAYLASPEATFITGQDFIVDGGMTRKMIYE</sequence>
<gene>
    <name evidence="3" type="ORF">EDC38_0748</name>
</gene>
<dbReference type="SUPFAM" id="SSF51735">
    <property type="entry name" value="NAD(P)-binding Rossmann-fold domains"/>
    <property type="match status" value="1"/>
</dbReference>
<evidence type="ECO:0000313" key="3">
    <source>
        <dbReference type="EMBL" id="ROQ20150.1"/>
    </source>
</evidence>
<dbReference type="Gene3D" id="3.40.50.720">
    <property type="entry name" value="NAD(P)-binding Rossmann-like Domain"/>
    <property type="match status" value="1"/>
</dbReference>
<organism evidence="3 4">
    <name type="scientific">Marinimicrobium koreense</name>
    <dbReference type="NCBI Taxonomy" id="306545"/>
    <lineage>
        <taxon>Bacteria</taxon>
        <taxon>Pseudomonadati</taxon>
        <taxon>Pseudomonadota</taxon>
        <taxon>Gammaproteobacteria</taxon>
        <taxon>Cellvibrionales</taxon>
        <taxon>Cellvibrionaceae</taxon>
        <taxon>Marinimicrobium</taxon>
    </lineage>
</organism>
<name>A0A3N1P0D1_9GAMM</name>
<evidence type="ECO:0000256" key="2">
    <source>
        <dbReference type="ARBA" id="ARBA00023002"/>
    </source>
</evidence>
<dbReference type="FunFam" id="3.40.50.720:FF:000084">
    <property type="entry name" value="Short-chain dehydrogenase reductase"/>
    <property type="match status" value="1"/>
</dbReference>
<comment type="similarity">
    <text evidence="1">Belongs to the short-chain dehydrogenases/reductases (SDR) family.</text>
</comment>
<accession>A0A3N1P0D1</accession>
<dbReference type="InterPro" id="IPR036291">
    <property type="entry name" value="NAD(P)-bd_dom_sf"/>
</dbReference>
<evidence type="ECO:0000313" key="4">
    <source>
        <dbReference type="Proteomes" id="UP000273643"/>
    </source>
</evidence>
<dbReference type="OrthoDB" id="7055074at2"/>
<dbReference type="PANTHER" id="PTHR43639:SF1">
    <property type="entry name" value="SHORT-CHAIN DEHYDROGENASE_REDUCTASE FAMILY PROTEIN"/>
    <property type="match status" value="1"/>
</dbReference>
<dbReference type="NCBIfam" id="NF005559">
    <property type="entry name" value="PRK07231.1"/>
    <property type="match status" value="1"/>
</dbReference>
<dbReference type="GO" id="GO:0016491">
    <property type="term" value="F:oxidoreductase activity"/>
    <property type="evidence" value="ECO:0007669"/>
    <property type="project" value="UniProtKB-KW"/>
</dbReference>
<dbReference type="InterPro" id="IPR020904">
    <property type="entry name" value="Sc_DH/Rdtase_CS"/>
</dbReference>
<proteinExistence type="inferred from homology"/>
<reference evidence="3 4" key="1">
    <citation type="submission" date="2018-11" db="EMBL/GenBank/DDBJ databases">
        <title>Genomic Encyclopedia of Type Strains, Phase IV (KMG-IV): sequencing the most valuable type-strain genomes for metagenomic binning, comparative biology and taxonomic classification.</title>
        <authorList>
            <person name="Goeker M."/>
        </authorList>
    </citation>
    <scope>NUCLEOTIDE SEQUENCE [LARGE SCALE GENOMIC DNA]</scope>
    <source>
        <strain evidence="3 4">DSM 16974</strain>
    </source>
</reference>
<keyword evidence="2" id="KW-0560">Oxidoreductase</keyword>
<dbReference type="PROSITE" id="PS00061">
    <property type="entry name" value="ADH_SHORT"/>
    <property type="match status" value="1"/>
</dbReference>
<protein>
    <submittedName>
        <fullName evidence="3">NAD(P)-dependent dehydrogenase (Short-subunit alcohol dehydrogenase family)</fullName>
    </submittedName>
</protein>
<dbReference type="Pfam" id="PF13561">
    <property type="entry name" value="adh_short_C2"/>
    <property type="match status" value="1"/>
</dbReference>
<keyword evidence="4" id="KW-1185">Reference proteome</keyword>
<dbReference type="PRINTS" id="PR00081">
    <property type="entry name" value="GDHRDH"/>
</dbReference>
<evidence type="ECO:0000256" key="1">
    <source>
        <dbReference type="ARBA" id="ARBA00006484"/>
    </source>
</evidence>
<dbReference type="InterPro" id="IPR002347">
    <property type="entry name" value="SDR_fam"/>
</dbReference>
<dbReference type="EMBL" id="RJUK01000001">
    <property type="protein sequence ID" value="ROQ20150.1"/>
    <property type="molecule type" value="Genomic_DNA"/>
</dbReference>
<dbReference type="RefSeq" id="WP_123637369.1">
    <property type="nucleotide sequence ID" value="NZ_RJUK01000001.1"/>
</dbReference>
<dbReference type="PANTHER" id="PTHR43639">
    <property type="entry name" value="OXIDOREDUCTASE, SHORT-CHAIN DEHYDROGENASE/REDUCTASE FAMILY (AFU_ORTHOLOGUE AFUA_5G02870)"/>
    <property type="match status" value="1"/>
</dbReference>